<dbReference type="Proteomes" id="UP000623172">
    <property type="component" value="Unassembled WGS sequence"/>
</dbReference>
<evidence type="ECO:0000313" key="3">
    <source>
        <dbReference type="Proteomes" id="UP000623172"/>
    </source>
</evidence>
<reference evidence="2" key="1">
    <citation type="submission" date="2020-08" db="EMBL/GenBank/DDBJ databases">
        <title>Genome public.</title>
        <authorList>
            <person name="Liu C."/>
            <person name="Sun Q."/>
        </authorList>
    </citation>
    <scope>NUCLEOTIDE SEQUENCE</scope>
    <source>
        <strain evidence="2">NSJ-53</strain>
    </source>
</reference>
<comment type="caution">
    <text evidence="2">The sequence shown here is derived from an EMBL/GenBank/DDBJ whole genome shotgun (WGS) entry which is preliminary data.</text>
</comment>
<accession>A0A926D2Z7</accession>
<name>A0A926D2Z7_9FIRM</name>
<dbReference type="Gene3D" id="3.40.50.450">
    <property type="match status" value="1"/>
</dbReference>
<evidence type="ECO:0000313" key="2">
    <source>
        <dbReference type="EMBL" id="MBC8530529.1"/>
    </source>
</evidence>
<protein>
    <submittedName>
        <fullName evidence="2">DUF2493 domain-containing protein</fullName>
    </submittedName>
</protein>
<dbReference type="SUPFAM" id="SSF102405">
    <property type="entry name" value="MCP/YpsA-like"/>
    <property type="match status" value="1"/>
</dbReference>
<dbReference type="InterPro" id="IPR019627">
    <property type="entry name" value="YAcAr"/>
</dbReference>
<feature type="domain" description="YspA cpYpsA-related SLOG" evidence="1">
    <location>
        <begin position="19"/>
        <end position="60"/>
    </location>
</feature>
<dbReference type="RefSeq" id="WP_249314503.1">
    <property type="nucleotide sequence ID" value="NZ_JACRSR010000001.1"/>
</dbReference>
<proteinExistence type="predicted"/>
<organism evidence="2 3">
    <name type="scientific">Gehongia tenuis</name>
    <dbReference type="NCBI Taxonomy" id="2763655"/>
    <lineage>
        <taxon>Bacteria</taxon>
        <taxon>Bacillati</taxon>
        <taxon>Bacillota</taxon>
        <taxon>Clostridia</taxon>
        <taxon>Christensenellales</taxon>
        <taxon>Christensenellaceae</taxon>
        <taxon>Gehongia</taxon>
    </lineage>
</organism>
<keyword evidence="3" id="KW-1185">Reference proteome</keyword>
<dbReference type="Pfam" id="PF10686">
    <property type="entry name" value="YAcAr"/>
    <property type="match status" value="1"/>
</dbReference>
<gene>
    <name evidence="2" type="ORF">H8696_01535</name>
</gene>
<dbReference type="EMBL" id="JACRSR010000001">
    <property type="protein sequence ID" value="MBC8530529.1"/>
    <property type="molecule type" value="Genomic_DNA"/>
</dbReference>
<sequence length="116" mass="12748">MKIAIVGSRAITELDLTPYLPPNPDLVISGGAQGVDRLAEAWARRRGIPVQIFLPDYQRFGRGAPLVRNRLIVGASDLVIAFWDGRSRGTRFTIDEALRAGVDLRVYNFPGGTGRK</sequence>
<evidence type="ECO:0000259" key="1">
    <source>
        <dbReference type="Pfam" id="PF10686"/>
    </source>
</evidence>
<dbReference type="AlphaFoldDB" id="A0A926D2Z7"/>